<reference evidence="6 7" key="1">
    <citation type="submission" date="2019-02" db="EMBL/GenBank/DDBJ databases">
        <title>Deep-cultivation of Planctomycetes and their phenomic and genomic characterization uncovers novel biology.</title>
        <authorList>
            <person name="Wiegand S."/>
            <person name="Jogler M."/>
            <person name="Boedeker C."/>
            <person name="Pinto D."/>
            <person name="Vollmers J."/>
            <person name="Rivas-Marin E."/>
            <person name="Kohn T."/>
            <person name="Peeters S.H."/>
            <person name="Heuer A."/>
            <person name="Rast P."/>
            <person name="Oberbeckmann S."/>
            <person name="Bunk B."/>
            <person name="Jeske O."/>
            <person name="Meyerdierks A."/>
            <person name="Storesund J.E."/>
            <person name="Kallscheuer N."/>
            <person name="Luecker S."/>
            <person name="Lage O.M."/>
            <person name="Pohl T."/>
            <person name="Merkel B.J."/>
            <person name="Hornburger P."/>
            <person name="Mueller R.-W."/>
            <person name="Bruemmer F."/>
            <person name="Labrenz M."/>
            <person name="Spormann A.M."/>
            <person name="Op den Camp H."/>
            <person name="Overmann J."/>
            <person name="Amann R."/>
            <person name="Jetten M.S.M."/>
            <person name="Mascher T."/>
            <person name="Medema M.H."/>
            <person name="Devos D.P."/>
            <person name="Kaster A.-K."/>
            <person name="Ovreas L."/>
            <person name="Rohde M."/>
            <person name="Galperin M.Y."/>
            <person name="Jogler C."/>
        </authorList>
    </citation>
    <scope>NUCLEOTIDE SEQUENCE [LARGE SCALE GENOMIC DNA]</scope>
    <source>
        <strain evidence="6 7">Mal4</strain>
    </source>
</reference>
<evidence type="ECO:0000256" key="3">
    <source>
        <dbReference type="ARBA" id="ARBA00023284"/>
    </source>
</evidence>
<evidence type="ECO:0000313" key="7">
    <source>
        <dbReference type="Proteomes" id="UP000320496"/>
    </source>
</evidence>
<dbReference type="SUPFAM" id="SSF52833">
    <property type="entry name" value="Thioredoxin-like"/>
    <property type="match status" value="1"/>
</dbReference>
<dbReference type="RefSeq" id="WP_145372055.1">
    <property type="nucleotide sequence ID" value="NZ_CP036275.1"/>
</dbReference>
<feature type="domain" description="Thioredoxin" evidence="5">
    <location>
        <begin position="311"/>
        <end position="479"/>
    </location>
</feature>
<evidence type="ECO:0000259" key="5">
    <source>
        <dbReference type="PROSITE" id="PS51352"/>
    </source>
</evidence>
<comment type="subcellular location">
    <subcellularLocation>
        <location evidence="1">Cell envelope</location>
    </subcellularLocation>
</comment>
<dbReference type="PANTHER" id="PTHR42852:SF13">
    <property type="entry name" value="PROTEIN DIPZ"/>
    <property type="match status" value="1"/>
</dbReference>
<protein>
    <submittedName>
        <fullName evidence="6">Thiol-disulfide oxidoreductase ResA</fullName>
    </submittedName>
</protein>
<dbReference type="EMBL" id="CP036275">
    <property type="protein sequence ID" value="QDU40798.1"/>
    <property type="molecule type" value="Genomic_DNA"/>
</dbReference>
<dbReference type="InterPro" id="IPR013766">
    <property type="entry name" value="Thioredoxin_domain"/>
</dbReference>
<keyword evidence="2" id="KW-0201">Cytochrome c-type biogenesis</keyword>
<dbReference type="GO" id="GO:0030313">
    <property type="term" value="C:cell envelope"/>
    <property type="evidence" value="ECO:0007669"/>
    <property type="project" value="UniProtKB-SubCell"/>
</dbReference>
<dbReference type="InterPro" id="IPR036249">
    <property type="entry name" value="Thioredoxin-like_sf"/>
</dbReference>
<keyword evidence="4" id="KW-0732">Signal</keyword>
<dbReference type="Proteomes" id="UP000320496">
    <property type="component" value="Chromosome"/>
</dbReference>
<dbReference type="GO" id="GO:0016491">
    <property type="term" value="F:oxidoreductase activity"/>
    <property type="evidence" value="ECO:0007669"/>
    <property type="project" value="InterPro"/>
</dbReference>
<evidence type="ECO:0000256" key="2">
    <source>
        <dbReference type="ARBA" id="ARBA00022748"/>
    </source>
</evidence>
<dbReference type="AlphaFoldDB" id="A0A517ZE91"/>
<organism evidence="6 7">
    <name type="scientific">Maioricimonas rarisocia</name>
    <dbReference type="NCBI Taxonomy" id="2528026"/>
    <lineage>
        <taxon>Bacteria</taxon>
        <taxon>Pseudomonadati</taxon>
        <taxon>Planctomycetota</taxon>
        <taxon>Planctomycetia</taxon>
        <taxon>Planctomycetales</taxon>
        <taxon>Planctomycetaceae</taxon>
        <taxon>Maioricimonas</taxon>
    </lineage>
</organism>
<name>A0A517ZE91_9PLAN</name>
<dbReference type="OrthoDB" id="288837at2"/>
<gene>
    <name evidence="6" type="primary">resA_7</name>
    <name evidence="6" type="ORF">Mal4_51580</name>
</gene>
<sequence length="481" mass="52811" precursor="true">MTLTRWPLMVALCLLCCRHVAAQTSRLSPEANALLRAIPDADKDELESLAASLKVLPADAISLGLRIKAAGGIGNRFAELKLPELARAQYLDAVSMPHAEGASSAGCAAMWTVAMDSLLWQLNSSGETEQVLPTLDRFAEHSTSVCFQASYHRTRTEWMKHLGDAEGAAAYARRHAVELFEAAPDGFAGYELVPVIRFVRMLNADDDALRVALLEKLAANAEACVRDDGGTLVSFHAFVTARGVLSQLAVDRYVDPGEMSQYSDGVDELSEVAIANSTGENAEALKARIRLIVELFKQGQERLKARLVPAEIVGQPAPEISGDWFAETPLNSLAKMRGRVVVLDFWAVWCGPCVASFPRMQRLHEEFAADGLVVVGATEWYGYRWDDTLDKPVQDEEERGEADESGHSREVNALRRFLAQHDVSYPQIVLSKSVTNAYGVEYLPTFVVIDRQGVVRQVFTSASDTTHRALHQLVASLLEEE</sequence>
<feature type="signal peptide" evidence="4">
    <location>
        <begin position="1"/>
        <end position="22"/>
    </location>
</feature>
<dbReference type="InterPro" id="IPR050553">
    <property type="entry name" value="Thioredoxin_ResA/DsbE_sf"/>
</dbReference>
<dbReference type="PROSITE" id="PS00194">
    <property type="entry name" value="THIOREDOXIN_1"/>
    <property type="match status" value="1"/>
</dbReference>
<dbReference type="Gene3D" id="3.40.30.10">
    <property type="entry name" value="Glutaredoxin"/>
    <property type="match status" value="1"/>
</dbReference>
<dbReference type="CDD" id="cd02966">
    <property type="entry name" value="TlpA_like_family"/>
    <property type="match status" value="1"/>
</dbReference>
<keyword evidence="7" id="KW-1185">Reference proteome</keyword>
<keyword evidence="3" id="KW-0676">Redox-active center</keyword>
<dbReference type="InterPro" id="IPR017937">
    <property type="entry name" value="Thioredoxin_CS"/>
</dbReference>
<dbReference type="PANTHER" id="PTHR42852">
    <property type="entry name" value="THIOL:DISULFIDE INTERCHANGE PROTEIN DSBE"/>
    <property type="match status" value="1"/>
</dbReference>
<dbReference type="PROSITE" id="PS51352">
    <property type="entry name" value="THIOREDOXIN_2"/>
    <property type="match status" value="1"/>
</dbReference>
<evidence type="ECO:0000256" key="1">
    <source>
        <dbReference type="ARBA" id="ARBA00004196"/>
    </source>
</evidence>
<evidence type="ECO:0000313" key="6">
    <source>
        <dbReference type="EMBL" id="QDU40798.1"/>
    </source>
</evidence>
<dbReference type="InterPro" id="IPR013740">
    <property type="entry name" value="Redoxin"/>
</dbReference>
<evidence type="ECO:0000256" key="4">
    <source>
        <dbReference type="SAM" id="SignalP"/>
    </source>
</evidence>
<proteinExistence type="predicted"/>
<dbReference type="GO" id="GO:0017004">
    <property type="term" value="P:cytochrome complex assembly"/>
    <property type="evidence" value="ECO:0007669"/>
    <property type="project" value="UniProtKB-KW"/>
</dbReference>
<dbReference type="Pfam" id="PF08534">
    <property type="entry name" value="Redoxin"/>
    <property type="match status" value="1"/>
</dbReference>
<feature type="chain" id="PRO_5021915615" evidence="4">
    <location>
        <begin position="23"/>
        <end position="481"/>
    </location>
</feature>
<dbReference type="KEGG" id="mri:Mal4_51580"/>
<accession>A0A517ZE91</accession>